<evidence type="ECO:0000313" key="1">
    <source>
        <dbReference type="EMBL" id="GIY86404.1"/>
    </source>
</evidence>
<protein>
    <submittedName>
        <fullName evidence="1">Uncharacterized protein</fullName>
    </submittedName>
</protein>
<name>A0AAV4WXN9_CAEEX</name>
<dbReference type="Proteomes" id="UP001054945">
    <property type="component" value="Unassembled WGS sequence"/>
</dbReference>
<proteinExistence type="predicted"/>
<sequence length="145" mass="16598">MFTHFYNPLVKIPLVYQMKSPSDLSRVKLSFRKSMYQYNPTLFPSKANLITNAIRGKEGSQFHVHPPRVLHLSKGKKWSRVPVPPPLCFVTRSPDVSIRAAVNGWKGLLPPLNPRRTLQRIVSFPPPYERLGRMLGSAKEMYGHC</sequence>
<dbReference type="AlphaFoldDB" id="A0AAV4WXN9"/>
<accession>A0AAV4WXN9</accession>
<reference evidence="1 2" key="1">
    <citation type="submission" date="2021-06" db="EMBL/GenBank/DDBJ databases">
        <title>Caerostris extrusa draft genome.</title>
        <authorList>
            <person name="Kono N."/>
            <person name="Arakawa K."/>
        </authorList>
    </citation>
    <scope>NUCLEOTIDE SEQUENCE [LARGE SCALE GENOMIC DNA]</scope>
</reference>
<organism evidence="1 2">
    <name type="scientific">Caerostris extrusa</name>
    <name type="common">Bark spider</name>
    <name type="synonym">Caerostris bankana</name>
    <dbReference type="NCBI Taxonomy" id="172846"/>
    <lineage>
        <taxon>Eukaryota</taxon>
        <taxon>Metazoa</taxon>
        <taxon>Ecdysozoa</taxon>
        <taxon>Arthropoda</taxon>
        <taxon>Chelicerata</taxon>
        <taxon>Arachnida</taxon>
        <taxon>Araneae</taxon>
        <taxon>Araneomorphae</taxon>
        <taxon>Entelegynae</taxon>
        <taxon>Araneoidea</taxon>
        <taxon>Araneidae</taxon>
        <taxon>Caerostris</taxon>
    </lineage>
</organism>
<keyword evidence="2" id="KW-1185">Reference proteome</keyword>
<evidence type="ECO:0000313" key="2">
    <source>
        <dbReference type="Proteomes" id="UP001054945"/>
    </source>
</evidence>
<gene>
    <name evidence="1" type="ORF">CEXT_218971</name>
</gene>
<comment type="caution">
    <text evidence="1">The sequence shown here is derived from an EMBL/GenBank/DDBJ whole genome shotgun (WGS) entry which is preliminary data.</text>
</comment>
<dbReference type="EMBL" id="BPLR01016790">
    <property type="protein sequence ID" value="GIY86404.1"/>
    <property type="molecule type" value="Genomic_DNA"/>
</dbReference>